<feature type="region of interest" description="Disordered" evidence="1">
    <location>
        <begin position="1"/>
        <end position="32"/>
    </location>
</feature>
<comment type="caution">
    <text evidence="3">The sequence shown here is derived from an EMBL/GenBank/DDBJ whole genome shotgun (WGS) entry which is preliminary data.</text>
</comment>
<evidence type="ECO:0000313" key="3">
    <source>
        <dbReference type="EMBL" id="GAA3833753.1"/>
    </source>
</evidence>
<accession>A0ABP7J3A4</accession>
<feature type="transmembrane region" description="Helical" evidence="2">
    <location>
        <begin position="160"/>
        <end position="184"/>
    </location>
</feature>
<feature type="transmembrane region" description="Helical" evidence="2">
    <location>
        <begin position="241"/>
        <end position="259"/>
    </location>
</feature>
<evidence type="ECO:0008006" key="5">
    <source>
        <dbReference type="Google" id="ProtNLM"/>
    </source>
</evidence>
<keyword evidence="2" id="KW-0812">Transmembrane</keyword>
<feature type="transmembrane region" description="Helical" evidence="2">
    <location>
        <begin position="196"/>
        <end position="221"/>
    </location>
</feature>
<feature type="transmembrane region" description="Helical" evidence="2">
    <location>
        <begin position="58"/>
        <end position="79"/>
    </location>
</feature>
<dbReference type="EMBL" id="BAAAZR010000035">
    <property type="protein sequence ID" value="GAA3833753.1"/>
    <property type="molecule type" value="Genomic_DNA"/>
</dbReference>
<reference evidence="4" key="1">
    <citation type="journal article" date="2019" name="Int. J. Syst. Evol. Microbiol.">
        <title>The Global Catalogue of Microorganisms (GCM) 10K type strain sequencing project: providing services to taxonomists for standard genome sequencing and annotation.</title>
        <authorList>
            <consortium name="The Broad Institute Genomics Platform"/>
            <consortium name="The Broad Institute Genome Sequencing Center for Infectious Disease"/>
            <person name="Wu L."/>
            <person name="Ma J."/>
        </authorList>
    </citation>
    <scope>NUCLEOTIDE SEQUENCE [LARGE SCALE GENOMIC DNA]</scope>
    <source>
        <strain evidence="4">JCM 16908</strain>
    </source>
</reference>
<evidence type="ECO:0000256" key="1">
    <source>
        <dbReference type="SAM" id="MobiDB-lite"/>
    </source>
</evidence>
<name>A0ABP7J3A4_9ACTN</name>
<evidence type="ECO:0000256" key="2">
    <source>
        <dbReference type="SAM" id="Phobius"/>
    </source>
</evidence>
<organism evidence="3 4">
    <name type="scientific">Sphaerisporangium flaviroseum</name>
    <dbReference type="NCBI Taxonomy" id="509199"/>
    <lineage>
        <taxon>Bacteria</taxon>
        <taxon>Bacillati</taxon>
        <taxon>Actinomycetota</taxon>
        <taxon>Actinomycetes</taxon>
        <taxon>Streptosporangiales</taxon>
        <taxon>Streptosporangiaceae</taxon>
        <taxon>Sphaerisporangium</taxon>
    </lineage>
</organism>
<feature type="transmembrane region" description="Helical" evidence="2">
    <location>
        <begin position="131"/>
        <end position="154"/>
    </location>
</feature>
<dbReference type="RefSeq" id="WP_344948780.1">
    <property type="nucleotide sequence ID" value="NZ_BAAAZR010000035.1"/>
</dbReference>
<evidence type="ECO:0000313" key="4">
    <source>
        <dbReference type="Proteomes" id="UP001500888"/>
    </source>
</evidence>
<sequence length="264" mass="27386">MTAQGEEHASTMGTPGGVRPARGATTAGDDTSVTRGAMRPIAALTTFKIAAYLRSHRVIQPFVGLLAIMIILYSVRVAAGQELSSYADSAALLVPVFAWAARGLLDTEPDVQRLISATAAGRPGREVASGLAAVVTVNSGLAAFALVVPLVIGFTTTPGGTVLVAGLALHLLSLLTGTAIGALTSRPILPDPAVSVLAMLGGYAAILLVSLAPITWLTVPVISWIRAANQPYFLSRSLPELSAITVVWCALALTAYIRLRRVRP</sequence>
<keyword evidence="2" id="KW-1133">Transmembrane helix</keyword>
<gene>
    <name evidence="3" type="ORF">GCM10022226_63900</name>
</gene>
<protein>
    <recommendedName>
        <fullName evidence="5">ABC transporter permease</fullName>
    </recommendedName>
</protein>
<proteinExistence type="predicted"/>
<keyword evidence="4" id="KW-1185">Reference proteome</keyword>
<keyword evidence="2" id="KW-0472">Membrane</keyword>
<dbReference type="Proteomes" id="UP001500888">
    <property type="component" value="Unassembled WGS sequence"/>
</dbReference>